<dbReference type="Gene3D" id="3.30.450.40">
    <property type="match status" value="2"/>
</dbReference>
<dbReference type="SUPFAM" id="SSF81606">
    <property type="entry name" value="PP2C-like"/>
    <property type="match status" value="1"/>
</dbReference>
<sequence>MVALPIDNDTDALHALSVELAGAVDAAEVVEVITAHCAPLLRASMVTVSTVEDDGTTLRLVSSVNTPTPVVLAFDTHESGATLPAGDALRSGQPVVIRSVDELHERYPGLTEVDLEHNALCVLPLLRGEEPVGVLGLGWCDAAEMTAEVVELSQAVAEVCASALYRAVAAAHPGHDRTRSEAALASLRSLQAVAAELAHTVDLSQAAAVVLEHAVIALGAEAGALNVLDDDGTECTQIATVGLDGTEMAGLTSWQVRDSSLARELVRTGLPILITDSECLRRRFPDLVTQEPRQEAWATLLLTSGCRNLGIVSIGWREPREFSSEDVSLLQTLADHLAAALDRNRLMSSNDALLTESTRIAETLQRSLMPGPLPEWPGVTMAAGLQPAELGTEVCGDFYDAFPAVDGSLVVVIGDVAGRGVNAAGLTGMVRHTLRALARDMPPAEALYRLNRALVEGAWVDEPRLLTAAMLRLTRLDHGIRAEISLAGHCLPVVVRDRVAEHVGVPGMLLGAFADVRIGTVTVDLSPGDLLLLHTDGVTEARRHGVEFGESRLLKLLSAMTDPRPDDTVEHVLGSVDWYRTTAPDDMAVLVVRAT</sequence>
<dbReference type="SUPFAM" id="SSF55781">
    <property type="entry name" value="GAF domain-like"/>
    <property type="match status" value="2"/>
</dbReference>
<feature type="domain" description="GAF" evidence="2">
    <location>
        <begin position="202"/>
        <end position="351"/>
    </location>
</feature>
<keyword evidence="5" id="KW-1185">Reference proteome</keyword>
<dbReference type="EMBL" id="JBHSTI010000008">
    <property type="protein sequence ID" value="MFC6238896.1"/>
    <property type="molecule type" value="Genomic_DNA"/>
</dbReference>
<name>A0ABW1T2E2_9ACTN</name>
<dbReference type="Pfam" id="PF07228">
    <property type="entry name" value="SpoIIE"/>
    <property type="match status" value="1"/>
</dbReference>
<comment type="caution">
    <text evidence="4">The sequence shown here is derived from an EMBL/GenBank/DDBJ whole genome shotgun (WGS) entry which is preliminary data.</text>
</comment>
<feature type="domain" description="PPM-type phosphatase" evidence="3">
    <location>
        <begin position="376"/>
        <end position="594"/>
    </location>
</feature>
<dbReference type="SMART" id="SM00065">
    <property type="entry name" value="GAF"/>
    <property type="match status" value="2"/>
</dbReference>
<accession>A0ABW1T2E2</accession>
<reference evidence="5" key="1">
    <citation type="journal article" date="2019" name="Int. J. Syst. Evol. Microbiol.">
        <title>The Global Catalogue of Microorganisms (GCM) 10K type strain sequencing project: providing services to taxonomists for standard genome sequencing and annotation.</title>
        <authorList>
            <consortium name="The Broad Institute Genomics Platform"/>
            <consortium name="The Broad Institute Genome Sequencing Center for Infectious Disease"/>
            <person name="Wu L."/>
            <person name="Ma J."/>
        </authorList>
    </citation>
    <scope>NUCLEOTIDE SEQUENCE [LARGE SCALE GENOMIC DNA]</scope>
    <source>
        <strain evidence="5">CGMCC 4.7317</strain>
    </source>
</reference>
<evidence type="ECO:0000259" key="3">
    <source>
        <dbReference type="SMART" id="SM00331"/>
    </source>
</evidence>
<keyword evidence="1" id="KW-0378">Hydrolase</keyword>
<dbReference type="Gene3D" id="3.60.40.10">
    <property type="entry name" value="PPM-type phosphatase domain"/>
    <property type="match status" value="1"/>
</dbReference>
<dbReference type="Proteomes" id="UP001596138">
    <property type="component" value="Unassembled WGS sequence"/>
</dbReference>
<organism evidence="4 5">
    <name type="scientific">Longivirga aurantiaca</name>
    <dbReference type="NCBI Taxonomy" id="1837743"/>
    <lineage>
        <taxon>Bacteria</taxon>
        <taxon>Bacillati</taxon>
        <taxon>Actinomycetota</taxon>
        <taxon>Actinomycetes</taxon>
        <taxon>Sporichthyales</taxon>
        <taxon>Sporichthyaceae</taxon>
        <taxon>Longivirga</taxon>
    </lineage>
</organism>
<evidence type="ECO:0000313" key="5">
    <source>
        <dbReference type="Proteomes" id="UP001596138"/>
    </source>
</evidence>
<protein>
    <submittedName>
        <fullName evidence="4">SpoIIE family protein phosphatase</fullName>
    </submittedName>
</protein>
<dbReference type="RefSeq" id="WP_386767498.1">
    <property type="nucleotide sequence ID" value="NZ_JBHSTI010000008.1"/>
</dbReference>
<dbReference type="InterPro" id="IPR036457">
    <property type="entry name" value="PPM-type-like_dom_sf"/>
</dbReference>
<dbReference type="InterPro" id="IPR001932">
    <property type="entry name" value="PPM-type_phosphatase-like_dom"/>
</dbReference>
<dbReference type="InterPro" id="IPR029016">
    <property type="entry name" value="GAF-like_dom_sf"/>
</dbReference>
<dbReference type="Pfam" id="PF13185">
    <property type="entry name" value="GAF_2"/>
    <property type="match status" value="2"/>
</dbReference>
<dbReference type="PANTHER" id="PTHR43156:SF2">
    <property type="entry name" value="STAGE II SPORULATION PROTEIN E"/>
    <property type="match status" value="1"/>
</dbReference>
<evidence type="ECO:0000259" key="2">
    <source>
        <dbReference type="SMART" id="SM00065"/>
    </source>
</evidence>
<evidence type="ECO:0000256" key="1">
    <source>
        <dbReference type="ARBA" id="ARBA00022801"/>
    </source>
</evidence>
<evidence type="ECO:0000313" key="4">
    <source>
        <dbReference type="EMBL" id="MFC6238896.1"/>
    </source>
</evidence>
<dbReference type="InterPro" id="IPR003018">
    <property type="entry name" value="GAF"/>
</dbReference>
<proteinExistence type="predicted"/>
<dbReference type="PANTHER" id="PTHR43156">
    <property type="entry name" value="STAGE II SPORULATION PROTEIN E-RELATED"/>
    <property type="match status" value="1"/>
</dbReference>
<feature type="domain" description="GAF" evidence="2">
    <location>
        <begin position="25"/>
        <end position="174"/>
    </location>
</feature>
<dbReference type="InterPro" id="IPR052016">
    <property type="entry name" value="Bact_Sigma-Reg"/>
</dbReference>
<dbReference type="SMART" id="SM00331">
    <property type="entry name" value="PP2C_SIG"/>
    <property type="match status" value="1"/>
</dbReference>
<gene>
    <name evidence="4" type="ORF">ACFQGU_13485</name>
</gene>